<name>A0A8C6SSN9_9GOBI</name>
<dbReference type="PROSITE" id="PS50963">
    <property type="entry name" value="LINK_2"/>
    <property type="match status" value="1"/>
</dbReference>
<feature type="disulfide bond" evidence="9">
    <location>
        <begin position="87"/>
        <end position="108"/>
    </location>
</feature>
<keyword evidence="5 10" id="KW-0472">Membrane</keyword>
<keyword evidence="4 10" id="KW-1133">Transmembrane helix</keyword>
<feature type="chain" id="PRO_5034258123" description="Link domain-containing protein" evidence="11">
    <location>
        <begin position="19"/>
        <end position="250"/>
    </location>
</feature>
<dbReference type="Ensembl" id="ENSNMLT00000012528.1">
    <property type="protein sequence ID" value="ENSNMLP00000011075.1"/>
    <property type="gene ID" value="ENSNMLG00000007611.1"/>
</dbReference>
<dbReference type="GO" id="GO:0004888">
    <property type="term" value="F:transmembrane signaling receptor activity"/>
    <property type="evidence" value="ECO:0007669"/>
    <property type="project" value="TreeGrafter"/>
</dbReference>
<protein>
    <recommendedName>
        <fullName evidence="12">Link domain-containing protein</fullName>
    </recommendedName>
</protein>
<feature type="signal peptide" evidence="11">
    <location>
        <begin position="1"/>
        <end position="18"/>
    </location>
</feature>
<accession>A0A8C6SSN9</accession>
<dbReference type="InterPro" id="IPR000538">
    <property type="entry name" value="Link_dom"/>
</dbReference>
<feature type="transmembrane region" description="Helical" evidence="10">
    <location>
        <begin position="195"/>
        <end position="214"/>
    </location>
</feature>
<keyword evidence="7" id="KW-0675">Receptor</keyword>
<dbReference type="PROSITE" id="PS01241">
    <property type="entry name" value="LINK_1"/>
    <property type="match status" value="1"/>
</dbReference>
<keyword evidence="2 10" id="KW-0812">Transmembrane</keyword>
<evidence type="ECO:0000256" key="1">
    <source>
        <dbReference type="ARBA" id="ARBA00004167"/>
    </source>
</evidence>
<keyword evidence="14" id="KW-1185">Reference proteome</keyword>
<evidence type="ECO:0000256" key="3">
    <source>
        <dbReference type="ARBA" id="ARBA00022729"/>
    </source>
</evidence>
<keyword evidence="3 11" id="KW-0732">Signal</keyword>
<dbReference type="Pfam" id="PF00193">
    <property type="entry name" value="Xlink"/>
    <property type="match status" value="1"/>
</dbReference>
<evidence type="ECO:0000256" key="4">
    <source>
        <dbReference type="ARBA" id="ARBA00022989"/>
    </source>
</evidence>
<evidence type="ECO:0000256" key="10">
    <source>
        <dbReference type="SAM" id="Phobius"/>
    </source>
</evidence>
<dbReference type="SUPFAM" id="SSF56436">
    <property type="entry name" value="C-type lectin-like"/>
    <property type="match status" value="1"/>
</dbReference>
<evidence type="ECO:0000259" key="12">
    <source>
        <dbReference type="PROSITE" id="PS50963"/>
    </source>
</evidence>
<dbReference type="GO" id="GO:0005886">
    <property type="term" value="C:plasma membrane"/>
    <property type="evidence" value="ECO:0007669"/>
    <property type="project" value="TreeGrafter"/>
</dbReference>
<dbReference type="PANTHER" id="PTHR10225:SF2">
    <property type="entry name" value="LYMPHATIC VESSEL ENDOTHELIAL HYALURONIC ACID RECEPTOR 1"/>
    <property type="match status" value="1"/>
</dbReference>
<dbReference type="GO" id="GO:0007155">
    <property type="term" value="P:cell adhesion"/>
    <property type="evidence" value="ECO:0007669"/>
    <property type="project" value="InterPro"/>
</dbReference>
<dbReference type="Gene3D" id="3.10.100.10">
    <property type="entry name" value="Mannose-Binding Protein A, subunit A"/>
    <property type="match status" value="1"/>
</dbReference>
<evidence type="ECO:0000256" key="8">
    <source>
        <dbReference type="ARBA" id="ARBA00023180"/>
    </source>
</evidence>
<evidence type="ECO:0000256" key="5">
    <source>
        <dbReference type="ARBA" id="ARBA00023136"/>
    </source>
</evidence>
<dbReference type="InterPro" id="IPR016186">
    <property type="entry name" value="C-type_lectin-like/link_sf"/>
</dbReference>
<comment type="caution">
    <text evidence="9">Lacks conserved residue(s) required for the propagation of feature annotation.</text>
</comment>
<dbReference type="InterPro" id="IPR043210">
    <property type="entry name" value="CD44_antigen-like"/>
</dbReference>
<dbReference type="SMART" id="SM00445">
    <property type="entry name" value="LINK"/>
    <property type="match status" value="1"/>
</dbReference>
<evidence type="ECO:0000313" key="13">
    <source>
        <dbReference type="Ensembl" id="ENSNMLP00000011075.1"/>
    </source>
</evidence>
<keyword evidence="8" id="KW-0325">Glycoprotein</keyword>
<evidence type="ECO:0000256" key="6">
    <source>
        <dbReference type="ARBA" id="ARBA00023157"/>
    </source>
</evidence>
<evidence type="ECO:0000256" key="2">
    <source>
        <dbReference type="ARBA" id="ARBA00022692"/>
    </source>
</evidence>
<dbReference type="GO" id="GO:0005540">
    <property type="term" value="F:hyaluronic acid binding"/>
    <property type="evidence" value="ECO:0007669"/>
    <property type="project" value="InterPro"/>
</dbReference>
<sequence length="250" mass="27572">MALLLLSSIAMSIGFCRCDFDTTQIRVFPAVNRSIAGVFQVSFVNYLNQANYNFNASEARSLCLSLGVNIASISQVQKALTRGLETCRFGWTDEHLAVIPRIRAQVNCGQNKTGLVEWREALSKKFDVFCFNESDTAELFDPTTTSMPTTSTSHSVLHRTSSITSQPIFFTHVDSKAEQASIVGSVQGSPGKKTVVITSVVAVFLVALVTVVYIKVKRKADKEPYIEREEWTHVKYTDAKKSGSTKVVSV</sequence>
<comment type="subcellular location">
    <subcellularLocation>
        <location evidence="1">Membrane</location>
        <topology evidence="1">Single-pass membrane protein</topology>
    </subcellularLocation>
</comment>
<reference evidence="13" key="2">
    <citation type="submission" date="2025-09" db="UniProtKB">
        <authorList>
            <consortium name="Ensembl"/>
        </authorList>
    </citation>
    <scope>IDENTIFICATION</scope>
</reference>
<proteinExistence type="predicted"/>
<organism evidence="13 14">
    <name type="scientific">Neogobius melanostomus</name>
    <name type="common">round goby</name>
    <dbReference type="NCBI Taxonomy" id="47308"/>
    <lineage>
        <taxon>Eukaryota</taxon>
        <taxon>Metazoa</taxon>
        <taxon>Chordata</taxon>
        <taxon>Craniata</taxon>
        <taxon>Vertebrata</taxon>
        <taxon>Euteleostomi</taxon>
        <taxon>Actinopterygii</taxon>
        <taxon>Neopterygii</taxon>
        <taxon>Teleostei</taxon>
        <taxon>Neoteleostei</taxon>
        <taxon>Acanthomorphata</taxon>
        <taxon>Gobiaria</taxon>
        <taxon>Gobiiformes</taxon>
        <taxon>Gobioidei</taxon>
        <taxon>Gobiidae</taxon>
        <taxon>Benthophilinae</taxon>
        <taxon>Neogobiini</taxon>
        <taxon>Neogobius</taxon>
    </lineage>
</organism>
<evidence type="ECO:0000256" key="9">
    <source>
        <dbReference type="PROSITE-ProRule" id="PRU00323"/>
    </source>
</evidence>
<evidence type="ECO:0000313" key="14">
    <source>
        <dbReference type="Proteomes" id="UP000694523"/>
    </source>
</evidence>
<dbReference type="Proteomes" id="UP000694523">
    <property type="component" value="Unplaced"/>
</dbReference>
<evidence type="ECO:0000256" key="7">
    <source>
        <dbReference type="ARBA" id="ARBA00023170"/>
    </source>
</evidence>
<reference evidence="13" key="1">
    <citation type="submission" date="2025-08" db="UniProtKB">
        <authorList>
            <consortium name="Ensembl"/>
        </authorList>
    </citation>
    <scope>IDENTIFICATION</scope>
</reference>
<feature type="domain" description="Link" evidence="12">
    <location>
        <begin position="37"/>
        <end position="132"/>
    </location>
</feature>
<dbReference type="AlphaFoldDB" id="A0A8C6SSN9"/>
<keyword evidence="6 9" id="KW-1015">Disulfide bond</keyword>
<evidence type="ECO:0000256" key="11">
    <source>
        <dbReference type="SAM" id="SignalP"/>
    </source>
</evidence>
<dbReference type="InterPro" id="IPR016187">
    <property type="entry name" value="CTDL_fold"/>
</dbReference>
<dbReference type="PANTHER" id="PTHR10225">
    <property type="entry name" value="HYALURONAN RECEPTOR"/>
    <property type="match status" value="1"/>
</dbReference>